<sequence>MCTQISIKTLQNDIITGRTNEFGQYYRNNVSFFPRNYDVPNFAIGKSTKLRKAKYAVIGCNIGELFGEAASGLEFLSDGFNEEGLSVGVLYYPNMATYEVVTKASEEMIDVLATPYLILSHCKTVAEAREYVEAHQGKFVVLAGADQPGHFLFIDRTGDAAVFEPDQKGRIEIKPSNGIMTNSPQYEWHLKNLGVYSNIQQFDTADSVLRNLDGSSAHSLAIEVLHHGLAYIDDNLRQGVLVYIESERVNYDIPRVNLLTLEGLSSAYPFVRMTSRVAIDFFGMTEPEKTNVDHLLPIEIQVCTSSADSVTGYQWQTVARFHEAHIFEAMDKLIDCLASPQYFEQCEECKMVSPVGFAACSCQQHLIHAA</sequence>
<reference evidence="4 5" key="1">
    <citation type="submission" date="2018-06" db="EMBL/GenBank/DDBJ databases">
        <authorList>
            <consortium name="Pathogen Informatics"/>
            <person name="Doyle S."/>
        </authorList>
    </citation>
    <scope>NUCLEOTIDE SEQUENCE [LARGE SCALE GENOMIC DNA]</scope>
    <source>
        <strain evidence="4 5">NCTC11647</strain>
    </source>
</reference>
<dbReference type="RefSeq" id="WP_005299764.1">
    <property type="nucleotide sequence ID" value="NZ_PYOG01000005.1"/>
</dbReference>
<evidence type="ECO:0000256" key="2">
    <source>
        <dbReference type="ARBA" id="ARBA00022801"/>
    </source>
</evidence>
<protein>
    <submittedName>
        <fullName evidence="4">Penicillin acylase</fullName>
        <ecNumber evidence="4">3.5.1.11</ecNumber>
    </submittedName>
</protein>
<dbReference type="PANTHER" id="PTHR35527">
    <property type="entry name" value="CHOLOYLGLYCINE HYDROLASE"/>
    <property type="match status" value="1"/>
</dbReference>
<name>A0A2T3QM29_PHODM</name>
<dbReference type="GO" id="GO:0008953">
    <property type="term" value="F:penicillin amidase activity"/>
    <property type="evidence" value="ECO:0007669"/>
    <property type="project" value="UniProtKB-EC"/>
</dbReference>
<evidence type="ECO:0000313" key="4">
    <source>
        <dbReference type="EMBL" id="SPY28004.1"/>
    </source>
</evidence>
<dbReference type="Proteomes" id="UP000251647">
    <property type="component" value="Unassembled WGS sequence"/>
</dbReference>
<dbReference type="EC" id="3.5.1.11" evidence="4"/>
<dbReference type="Pfam" id="PF02275">
    <property type="entry name" value="CBAH"/>
    <property type="match status" value="1"/>
</dbReference>
<dbReference type="SUPFAM" id="SSF56235">
    <property type="entry name" value="N-terminal nucleophile aminohydrolases (Ntn hydrolases)"/>
    <property type="match status" value="1"/>
</dbReference>
<dbReference type="InterPro" id="IPR029132">
    <property type="entry name" value="CBAH/NAAA_C"/>
</dbReference>
<evidence type="ECO:0000313" key="5">
    <source>
        <dbReference type="Proteomes" id="UP000251647"/>
    </source>
</evidence>
<accession>A0A2T3QM29</accession>
<dbReference type="InterPro" id="IPR029055">
    <property type="entry name" value="Ntn_hydrolases_N"/>
</dbReference>
<dbReference type="OrthoDB" id="5814344at2"/>
<dbReference type="AlphaFoldDB" id="A0A2T3QM29"/>
<proteinExistence type="inferred from homology"/>
<comment type="similarity">
    <text evidence="1">Belongs to the peptidase C59 family.</text>
</comment>
<dbReference type="InterPro" id="IPR052193">
    <property type="entry name" value="Peptidase_C59"/>
</dbReference>
<evidence type="ECO:0000256" key="1">
    <source>
        <dbReference type="ARBA" id="ARBA00006625"/>
    </source>
</evidence>
<organism evidence="4 5">
    <name type="scientific">Photobacterium damselae</name>
    <dbReference type="NCBI Taxonomy" id="38293"/>
    <lineage>
        <taxon>Bacteria</taxon>
        <taxon>Pseudomonadati</taxon>
        <taxon>Pseudomonadota</taxon>
        <taxon>Gammaproteobacteria</taxon>
        <taxon>Vibrionales</taxon>
        <taxon>Vibrionaceae</taxon>
        <taxon>Photobacterium</taxon>
    </lineage>
</organism>
<feature type="domain" description="Choloylglycine hydrolase/NAAA C-terminal" evidence="3">
    <location>
        <begin position="2"/>
        <end position="211"/>
    </location>
</feature>
<dbReference type="PANTHER" id="PTHR35527:SF2">
    <property type="entry name" value="HYDROLASE"/>
    <property type="match status" value="1"/>
</dbReference>
<keyword evidence="2 4" id="KW-0378">Hydrolase</keyword>
<evidence type="ECO:0000259" key="3">
    <source>
        <dbReference type="Pfam" id="PF02275"/>
    </source>
</evidence>
<dbReference type="Gene3D" id="3.60.60.10">
    <property type="entry name" value="Penicillin V Acylase, Chain A"/>
    <property type="match status" value="1"/>
</dbReference>
<gene>
    <name evidence="4" type="ORF">NCTC11647_01090</name>
</gene>
<dbReference type="EMBL" id="UATL01000001">
    <property type="protein sequence ID" value="SPY28004.1"/>
    <property type="molecule type" value="Genomic_DNA"/>
</dbReference>